<dbReference type="SMART" id="SM00100">
    <property type="entry name" value="cNMP"/>
    <property type="match status" value="1"/>
</dbReference>
<dbReference type="InterPro" id="IPR018490">
    <property type="entry name" value="cNMP-bd_dom_sf"/>
</dbReference>
<dbReference type="PROSITE" id="PS50042">
    <property type="entry name" value="CNMP_BINDING_3"/>
    <property type="match status" value="1"/>
</dbReference>
<protein>
    <submittedName>
        <fullName evidence="2">Cyclic nucleotide-binding domain-containing protein</fullName>
    </submittedName>
</protein>
<dbReference type="CDD" id="cd00038">
    <property type="entry name" value="CAP_ED"/>
    <property type="match status" value="1"/>
</dbReference>
<dbReference type="Pfam" id="PF00027">
    <property type="entry name" value="cNMP_binding"/>
    <property type="match status" value="1"/>
</dbReference>
<reference evidence="2 3" key="1">
    <citation type="submission" date="2019-12" db="EMBL/GenBank/DDBJ databases">
        <title>Spirosoma sp. HMF4905 genome sequencing and assembly.</title>
        <authorList>
            <person name="Kang H."/>
            <person name="Cha I."/>
            <person name="Kim H."/>
            <person name="Joh K."/>
        </authorList>
    </citation>
    <scope>NUCLEOTIDE SEQUENCE [LARGE SCALE GENOMIC DNA]</scope>
    <source>
        <strain evidence="2 3">HMF4905</strain>
    </source>
</reference>
<evidence type="ECO:0000313" key="3">
    <source>
        <dbReference type="Proteomes" id="UP000436006"/>
    </source>
</evidence>
<gene>
    <name evidence="2" type="ORF">GO755_27340</name>
</gene>
<proteinExistence type="predicted"/>
<keyword evidence="3" id="KW-1185">Reference proteome</keyword>
<dbReference type="InterPro" id="IPR014710">
    <property type="entry name" value="RmlC-like_jellyroll"/>
</dbReference>
<dbReference type="AlphaFoldDB" id="A0A7K1SJ36"/>
<dbReference type="Gene3D" id="2.60.120.10">
    <property type="entry name" value="Jelly Rolls"/>
    <property type="match status" value="1"/>
</dbReference>
<sequence length="203" mass="23596">MDTEPHTERQDATRFVPLFTYLRLFKNIPSADVDVIQQELSYRSLAEGDYLLKEGSIATNLFFICDGVVRIVTQNEQGRELTHYFLKENQLVTILDSFNRGVPARESIRAACPTQVIVLPKRSLLLLYDRFPYLKELIDKLTQQTLLYKIQIRNAYLGEDAMTRYQQFLIRQPEIALRVSLQSIASYLGITQQSLSRIRRNSF</sequence>
<feature type="domain" description="Cyclic nucleotide-binding" evidence="1">
    <location>
        <begin position="24"/>
        <end position="124"/>
    </location>
</feature>
<organism evidence="2 3">
    <name type="scientific">Spirosoma arboris</name>
    <dbReference type="NCBI Taxonomy" id="2682092"/>
    <lineage>
        <taxon>Bacteria</taxon>
        <taxon>Pseudomonadati</taxon>
        <taxon>Bacteroidota</taxon>
        <taxon>Cytophagia</taxon>
        <taxon>Cytophagales</taxon>
        <taxon>Cytophagaceae</taxon>
        <taxon>Spirosoma</taxon>
    </lineage>
</organism>
<dbReference type="RefSeq" id="WP_157588491.1">
    <property type="nucleotide sequence ID" value="NZ_WPIN01000012.1"/>
</dbReference>
<evidence type="ECO:0000259" key="1">
    <source>
        <dbReference type="PROSITE" id="PS50042"/>
    </source>
</evidence>
<accession>A0A7K1SJ36</accession>
<comment type="caution">
    <text evidence="2">The sequence shown here is derived from an EMBL/GenBank/DDBJ whole genome shotgun (WGS) entry which is preliminary data.</text>
</comment>
<dbReference type="SUPFAM" id="SSF51206">
    <property type="entry name" value="cAMP-binding domain-like"/>
    <property type="match status" value="1"/>
</dbReference>
<dbReference type="InterPro" id="IPR000595">
    <property type="entry name" value="cNMP-bd_dom"/>
</dbReference>
<evidence type="ECO:0000313" key="2">
    <source>
        <dbReference type="EMBL" id="MVM33783.1"/>
    </source>
</evidence>
<dbReference type="Proteomes" id="UP000436006">
    <property type="component" value="Unassembled WGS sequence"/>
</dbReference>
<name>A0A7K1SJ36_9BACT</name>
<dbReference type="EMBL" id="WPIN01000012">
    <property type="protein sequence ID" value="MVM33783.1"/>
    <property type="molecule type" value="Genomic_DNA"/>
</dbReference>